<evidence type="ECO:0000313" key="5">
    <source>
        <dbReference type="EMBL" id="MBB4618292.1"/>
    </source>
</evidence>
<dbReference type="PANTHER" id="PTHR43213:SF5">
    <property type="entry name" value="BIFUNCTIONAL DTTP_UTP PYROPHOSPHATASE_METHYLTRANSFERASE PROTEIN-RELATED"/>
    <property type="match status" value="1"/>
</dbReference>
<dbReference type="EMBL" id="JACHNY010000004">
    <property type="protein sequence ID" value="MBB4618292.1"/>
    <property type="molecule type" value="Genomic_DNA"/>
</dbReference>
<organism evidence="5 6">
    <name type="scientific">Sphingomonas abaci</name>
    <dbReference type="NCBI Taxonomy" id="237611"/>
    <lineage>
        <taxon>Bacteria</taxon>
        <taxon>Pseudomonadati</taxon>
        <taxon>Pseudomonadota</taxon>
        <taxon>Alphaproteobacteria</taxon>
        <taxon>Sphingomonadales</taxon>
        <taxon>Sphingomonadaceae</taxon>
        <taxon>Sphingomonas</taxon>
    </lineage>
</organism>
<keyword evidence="4" id="KW-0963">Cytoplasm</keyword>
<comment type="subcellular location">
    <subcellularLocation>
        <location evidence="4">Cytoplasm</location>
    </subcellularLocation>
</comment>
<dbReference type="HAMAP" id="MF_00528">
    <property type="entry name" value="Maf"/>
    <property type="match status" value="1"/>
</dbReference>
<reference evidence="5 6" key="1">
    <citation type="submission" date="2020-08" db="EMBL/GenBank/DDBJ databases">
        <title>Genomic Encyclopedia of Type Strains, Phase IV (KMG-IV): sequencing the most valuable type-strain genomes for metagenomic binning, comparative biology and taxonomic classification.</title>
        <authorList>
            <person name="Goeker M."/>
        </authorList>
    </citation>
    <scope>NUCLEOTIDE SEQUENCE [LARGE SCALE GENOMIC DNA]</scope>
    <source>
        <strain evidence="5 6">DSM 15867</strain>
    </source>
</reference>
<protein>
    <recommendedName>
        <fullName evidence="4">Nucleoside triphosphate pyrophosphatase</fullName>
        <ecNumber evidence="4">3.6.1.9</ecNumber>
    </recommendedName>
    <alternativeName>
        <fullName evidence="4">Nucleotide pyrophosphatase</fullName>
        <shortName evidence="4">Nucleotide PPase</shortName>
    </alternativeName>
</protein>
<feature type="active site" description="Proton acceptor" evidence="4">
    <location>
        <position position="76"/>
    </location>
</feature>
<evidence type="ECO:0000313" key="6">
    <source>
        <dbReference type="Proteomes" id="UP000574769"/>
    </source>
</evidence>
<dbReference type="Pfam" id="PF02545">
    <property type="entry name" value="Maf"/>
    <property type="match status" value="1"/>
</dbReference>
<dbReference type="InterPro" id="IPR003697">
    <property type="entry name" value="Maf-like"/>
</dbReference>
<dbReference type="GO" id="GO:0005737">
    <property type="term" value="C:cytoplasm"/>
    <property type="evidence" value="ECO:0007669"/>
    <property type="project" value="UniProtKB-SubCell"/>
</dbReference>
<keyword evidence="3 4" id="KW-0546">Nucleotide metabolism</keyword>
<dbReference type="PIRSF" id="PIRSF006305">
    <property type="entry name" value="Maf"/>
    <property type="match status" value="1"/>
</dbReference>
<comment type="similarity">
    <text evidence="4">Belongs to the Maf family.</text>
</comment>
<proteinExistence type="inferred from homology"/>
<dbReference type="SUPFAM" id="SSF52972">
    <property type="entry name" value="ITPase-like"/>
    <property type="match status" value="1"/>
</dbReference>
<evidence type="ECO:0000256" key="4">
    <source>
        <dbReference type="HAMAP-Rule" id="MF_00528"/>
    </source>
</evidence>
<accession>A0A7W7AJQ3</accession>
<dbReference type="NCBIfam" id="TIGR00172">
    <property type="entry name" value="maf"/>
    <property type="match status" value="1"/>
</dbReference>
<gene>
    <name evidence="5" type="ORF">GGQ96_002428</name>
</gene>
<keyword evidence="2 4" id="KW-0378">Hydrolase</keyword>
<dbReference type="Proteomes" id="UP000574769">
    <property type="component" value="Unassembled WGS sequence"/>
</dbReference>
<dbReference type="CDD" id="cd00555">
    <property type="entry name" value="Maf"/>
    <property type="match status" value="1"/>
</dbReference>
<comment type="caution">
    <text evidence="4">Lacks conserved residue(s) required for the propagation of feature annotation.</text>
</comment>
<name>A0A7W7AJQ3_9SPHN</name>
<comment type="function">
    <text evidence="4">Nucleoside triphosphate pyrophosphatase. May have a dual role in cell division arrest and in preventing the incorporation of modified nucleotides into cellular nucleic acids.</text>
</comment>
<dbReference type="RefSeq" id="WP_184114896.1">
    <property type="nucleotide sequence ID" value="NZ_JACHNY010000004.1"/>
</dbReference>
<keyword evidence="6" id="KW-1185">Reference proteome</keyword>
<evidence type="ECO:0000256" key="2">
    <source>
        <dbReference type="ARBA" id="ARBA00022801"/>
    </source>
</evidence>
<comment type="caution">
    <text evidence="5">The sequence shown here is derived from an EMBL/GenBank/DDBJ whole genome shotgun (WGS) entry which is preliminary data.</text>
</comment>
<dbReference type="GO" id="GO:0047429">
    <property type="term" value="F:nucleoside triphosphate diphosphatase activity"/>
    <property type="evidence" value="ECO:0007669"/>
    <property type="project" value="UniProtKB-EC"/>
</dbReference>
<dbReference type="Gene3D" id="3.90.950.10">
    <property type="match status" value="1"/>
</dbReference>
<comment type="catalytic activity">
    <reaction evidence="4">
        <text>a 2'-deoxyribonucleoside 5'-triphosphate + H2O = a 2'-deoxyribonucleoside 5'-phosphate + diphosphate + H(+)</text>
        <dbReference type="Rhea" id="RHEA:44644"/>
        <dbReference type="ChEBI" id="CHEBI:15377"/>
        <dbReference type="ChEBI" id="CHEBI:15378"/>
        <dbReference type="ChEBI" id="CHEBI:33019"/>
        <dbReference type="ChEBI" id="CHEBI:61560"/>
        <dbReference type="ChEBI" id="CHEBI:65317"/>
        <dbReference type="EC" id="3.6.1.9"/>
    </reaction>
</comment>
<dbReference type="InterPro" id="IPR029001">
    <property type="entry name" value="ITPase-like_fam"/>
</dbReference>
<dbReference type="EC" id="3.6.1.9" evidence="4"/>
<dbReference type="GO" id="GO:0009117">
    <property type="term" value="P:nucleotide metabolic process"/>
    <property type="evidence" value="ECO:0007669"/>
    <property type="project" value="UniProtKB-KW"/>
</dbReference>
<evidence type="ECO:0000256" key="1">
    <source>
        <dbReference type="ARBA" id="ARBA00001968"/>
    </source>
</evidence>
<evidence type="ECO:0000256" key="3">
    <source>
        <dbReference type="ARBA" id="ARBA00023080"/>
    </source>
</evidence>
<comment type="cofactor">
    <cofactor evidence="1 4">
        <name>a divalent metal cation</name>
        <dbReference type="ChEBI" id="CHEBI:60240"/>
    </cofactor>
</comment>
<dbReference type="PANTHER" id="PTHR43213">
    <property type="entry name" value="BIFUNCTIONAL DTTP/UTP PYROPHOSPHATASE/METHYLTRANSFERASE PROTEIN-RELATED"/>
    <property type="match status" value="1"/>
</dbReference>
<dbReference type="AlphaFoldDB" id="A0A7W7AJQ3"/>
<comment type="catalytic activity">
    <reaction evidence="4">
        <text>a ribonucleoside 5'-triphosphate + H2O = a ribonucleoside 5'-phosphate + diphosphate + H(+)</text>
        <dbReference type="Rhea" id="RHEA:23996"/>
        <dbReference type="ChEBI" id="CHEBI:15377"/>
        <dbReference type="ChEBI" id="CHEBI:15378"/>
        <dbReference type="ChEBI" id="CHEBI:33019"/>
        <dbReference type="ChEBI" id="CHEBI:58043"/>
        <dbReference type="ChEBI" id="CHEBI:61557"/>
        <dbReference type="EC" id="3.6.1.9"/>
    </reaction>
</comment>
<sequence length="200" mass="21555">MSVFPTLILASQSASRRAMLTDAGVPFTPMAAMVDEESAKQALADLSPRDLADALAELKAVKIATQVPGALVLGSDSLVALADGTRLDKPVDRDEAARHLRAMSGGVHDLWSAAVIAENGRAVWRQVDRARLHVRPLSDAFIERYLDVEWPAIAGCVGCFRVEGPGVQLFNRVEGSHFTILGMPLLPVLGYLRERKVMAA</sequence>